<keyword evidence="2 7" id="KW-0645">Protease</keyword>
<keyword evidence="3" id="KW-0378">Hydrolase</keyword>
<keyword evidence="8" id="KW-1185">Reference proteome</keyword>
<dbReference type="PANTHER" id="PTHR39178:SF1">
    <property type="entry name" value="RIBOSOMAL-PROCESSING CYSTEINE PROTEASE PRP"/>
    <property type="match status" value="1"/>
</dbReference>
<evidence type="ECO:0000256" key="6">
    <source>
        <dbReference type="ARBA" id="ARBA00044538"/>
    </source>
</evidence>
<keyword evidence="4" id="KW-0788">Thiol protease</keyword>
<dbReference type="GO" id="GO:0008233">
    <property type="term" value="F:peptidase activity"/>
    <property type="evidence" value="ECO:0007669"/>
    <property type="project" value="UniProtKB-KW"/>
</dbReference>
<name>A0ABR7GCJ6_9FIRM</name>
<protein>
    <recommendedName>
        <fullName evidence="6">Ribosomal processing cysteine protease Prp</fullName>
    </recommendedName>
</protein>
<sequence length="125" mass="14167">MISITIFKDQEQYRGIRCSGHAGFEQAGKDIVCAAVSMLVINTINGIDQFTEDAYALDSKEDDTKTSKKKRFFPGKEESDNLIDFRFTEAVSKESNLLMDVLVLGLTEIYKQYGDSYLTLKFEEV</sequence>
<evidence type="ECO:0000256" key="1">
    <source>
        <dbReference type="ARBA" id="ARBA00022517"/>
    </source>
</evidence>
<dbReference type="EMBL" id="JACOPG010000001">
    <property type="protein sequence ID" value="MBC5685160.1"/>
    <property type="molecule type" value="Genomic_DNA"/>
</dbReference>
<proteinExistence type="inferred from homology"/>
<keyword evidence="1" id="KW-0690">Ribosome biogenesis</keyword>
<comment type="similarity">
    <text evidence="5">Belongs to the Prp family.</text>
</comment>
<evidence type="ECO:0000256" key="4">
    <source>
        <dbReference type="ARBA" id="ARBA00022807"/>
    </source>
</evidence>
<evidence type="ECO:0000256" key="3">
    <source>
        <dbReference type="ARBA" id="ARBA00022801"/>
    </source>
</evidence>
<dbReference type="Proteomes" id="UP000643810">
    <property type="component" value="Unassembled WGS sequence"/>
</dbReference>
<dbReference type="RefSeq" id="WP_186853600.1">
    <property type="nucleotide sequence ID" value="NZ_JACOPG010000001.1"/>
</dbReference>
<dbReference type="SUPFAM" id="SSF118010">
    <property type="entry name" value="TM1457-like"/>
    <property type="match status" value="1"/>
</dbReference>
<dbReference type="CDD" id="cd16332">
    <property type="entry name" value="Prp-like"/>
    <property type="match status" value="1"/>
</dbReference>
<gene>
    <name evidence="7" type="ORF">H8R94_00795</name>
</gene>
<evidence type="ECO:0000256" key="2">
    <source>
        <dbReference type="ARBA" id="ARBA00022670"/>
    </source>
</evidence>
<reference evidence="7 8" key="1">
    <citation type="submission" date="2020-08" db="EMBL/GenBank/DDBJ databases">
        <title>Genome public.</title>
        <authorList>
            <person name="Liu C."/>
            <person name="Sun Q."/>
        </authorList>
    </citation>
    <scope>NUCLEOTIDE SEQUENCE [LARGE SCALE GENOMIC DNA]</scope>
    <source>
        <strain evidence="7 8">NSJ-9</strain>
    </source>
</reference>
<dbReference type="InterPro" id="IPR036764">
    <property type="entry name" value="Peptidase_Prp_sf"/>
</dbReference>
<evidence type="ECO:0000313" key="7">
    <source>
        <dbReference type="EMBL" id="MBC5685160.1"/>
    </source>
</evidence>
<accession>A0ABR7GCJ6</accession>
<comment type="caution">
    <text evidence="7">The sequence shown here is derived from an EMBL/GenBank/DDBJ whole genome shotgun (WGS) entry which is preliminary data.</text>
</comment>
<dbReference type="InterPro" id="IPR007422">
    <property type="entry name" value="Peptidase_Prp"/>
</dbReference>
<dbReference type="Gene3D" id="3.30.70.1490">
    <property type="entry name" value="Cysteine protease Prp"/>
    <property type="match status" value="1"/>
</dbReference>
<dbReference type="PANTHER" id="PTHR39178">
    <property type="entry name" value="HYPOTHETICAL RIBOSOME-ASSOCIATED PROTEIN"/>
    <property type="match status" value="1"/>
</dbReference>
<organism evidence="7 8">
    <name type="scientific">Roseburia lenta</name>
    <dbReference type="NCBI Taxonomy" id="2763061"/>
    <lineage>
        <taxon>Bacteria</taxon>
        <taxon>Bacillati</taxon>
        <taxon>Bacillota</taxon>
        <taxon>Clostridia</taxon>
        <taxon>Lachnospirales</taxon>
        <taxon>Lachnospiraceae</taxon>
        <taxon>Roseburia</taxon>
    </lineage>
</organism>
<dbReference type="GO" id="GO:0006508">
    <property type="term" value="P:proteolysis"/>
    <property type="evidence" value="ECO:0007669"/>
    <property type="project" value="UniProtKB-KW"/>
</dbReference>
<evidence type="ECO:0000256" key="5">
    <source>
        <dbReference type="ARBA" id="ARBA00044503"/>
    </source>
</evidence>
<evidence type="ECO:0000313" key="8">
    <source>
        <dbReference type="Proteomes" id="UP000643810"/>
    </source>
</evidence>
<dbReference type="Pfam" id="PF04327">
    <property type="entry name" value="Peptidase_Prp"/>
    <property type="match status" value="1"/>
</dbReference>